<dbReference type="EMBL" id="JARIHO010000048">
    <property type="protein sequence ID" value="KAJ7322873.1"/>
    <property type="molecule type" value="Genomic_DNA"/>
</dbReference>
<evidence type="ECO:0000313" key="3">
    <source>
        <dbReference type="Proteomes" id="UP001218218"/>
    </source>
</evidence>
<feature type="region of interest" description="Disordered" evidence="1">
    <location>
        <begin position="228"/>
        <end position="247"/>
    </location>
</feature>
<gene>
    <name evidence="2" type="ORF">DFH08DRAFT_969514</name>
</gene>
<protein>
    <submittedName>
        <fullName evidence="2">Uncharacterized protein</fullName>
    </submittedName>
</protein>
<sequence length="287" mass="32175">MSYPWLAQTAQNKAAVREGLKIVRKVIARDAAKTPLSTAALYRLAVREAPPPSYALSIPSPEDEGVQKELGYGRSGRKRVPGPTAPHPRHPVRSISFLKHNILPIIVGERSVQHVRETRLIAAQSKGSRTATSTATQTRGTKSANPAQVETMVWLWQAMTPPSRCAAAAKAKANPPPPPAKADNYDFSHMKQAKRKAHRLRIELAAKYAGLAARRDALKTDARRKVEKEREVVRKAEGRVRHEREEREALARKAERRARWEKANPVTAKALKVARQREEEERRKRMA</sequence>
<keyword evidence="3" id="KW-1185">Reference proteome</keyword>
<feature type="region of interest" description="Disordered" evidence="1">
    <location>
        <begin position="123"/>
        <end position="145"/>
    </location>
</feature>
<evidence type="ECO:0000256" key="1">
    <source>
        <dbReference type="SAM" id="MobiDB-lite"/>
    </source>
</evidence>
<dbReference type="Proteomes" id="UP001218218">
    <property type="component" value="Unassembled WGS sequence"/>
</dbReference>
<name>A0AAD6ZH11_9AGAR</name>
<evidence type="ECO:0000313" key="2">
    <source>
        <dbReference type="EMBL" id="KAJ7322873.1"/>
    </source>
</evidence>
<accession>A0AAD6ZH11</accession>
<feature type="region of interest" description="Disordered" evidence="1">
    <location>
        <begin position="55"/>
        <end position="93"/>
    </location>
</feature>
<dbReference type="AlphaFoldDB" id="A0AAD6ZH11"/>
<proteinExistence type="predicted"/>
<reference evidence="2" key="1">
    <citation type="submission" date="2023-03" db="EMBL/GenBank/DDBJ databases">
        <title>Massive genome expansion in bonnet fungi (Mycena s.s.) driven by repeated elements and novel gene families across ecological guilds.</title>
        <authorList>
            <consortium name="Lawrence Berkeley National Laboratory"/>
            <person name="Harder C.B."/>
            <person name="Miyauchi S."/>
            <person name="Viragh M."/>
            <person name="Kuo A."/>
            <person name="Thoen E."/>
            <person name="Andreopoulos B."/>
            <person name="Lu D."/>
            <person name="Skrede I."/>
            <person name="Drula E."/>
            <person name="Henrissat B."/>
            <person name="Morin E."/>
            <person name="Kohler A."/>
            <person name="Barry K."/>
            <person name="LaButti K."/>
            <person name="Morin E."/>
            <person name="Salamov A."/>
            <person name="Lipzen A."/>
            <person name="Mereny Z."/>
            <person name="Hegedus B."/>
            <person name="Baldrian P."/>
            <person name="Stursova M."/>
            <person name="Weitz H."/>
            <person name="Taylor A."/>
            <person name="Grigoriev I.V."/>
            <person name="Nagy L.G."/>
            <person name="Martin F."/>
            <person name="Kauserud H."/>
        </authorList>
    </citation>
    <scope>NUCLEOTIDE SEQUENCE</scope>
    <source>
        <strain evidence="2">CBHHK002</strain>
    </source>
</reference>
<feature type="compositionally biased region" description="Low complexity" evidence="1">
    <location>
        <begin position="127"/>
        <end position="141"/>
    </location>
</feature>
<comment type="caution">
    <text evidence="2">The sequence shown here is derived from an EMBL/GenBank/DDBJ whole genome shotgun (WGS) entry which is preliminary data.</text>
</comment>
<organism evidence="2 3">
    <name type="scientific">Mycena albidolilacea</name>
    <dbReference type="NCBI Taxonomy" id="1033008"/>
    <lineage>
        <taxon>Eukaryota</taxon>
        <taxon>Fungi</taxon>
        <taxon>Dikarya</taxon>
        <taxon>Basidiomycota</taxon>
        <taxon>Agaricomycotina</taxon>
        <taxon>Agaricomycetes</taxon>
        <taxon>Agaricomycetidae</taxon>
        <taxon>Agaricales</taxon>
        <taxon>Marasmiineae</taxon>
        <taxon>Mycenaceae</taxon>
        <taxon>Mycena</taxon>
    </lineage>
</organism>